<evidence type="ECO:0000313" key="3">
    <source>
        <dbReference type="Proteomes" id="UP001154061"/>
    </source>
</evidence>
<dbReference type="Pfam" id="PF00753">
    <property type="entry name" value="Lactamase_B"/>
    <property type="match status" value="1"/>
</dbReference>
<dbReference type="InterPro" id="IPR036866">
    <property type="entry name" value="RibonucZ/Hydroxyglut_hydro"/>
</dbReference>
<dbReference type="Gene3D" id="3.60.15.10">
    <property type="entry name" value="Ribonuclease Z/Hydroxyacylglutathione hydrolase-like"/>
    <property type="match status" value="1"/>
</dbReference>
<protein>
    <submittedName>
        <fullName evidence="2">MBL fold metallo-hydrolase</fullName>
    </submittedName>
</protein>
<keyword evidence="3" id="KW-1185">Reference proteome</keyword>
<dbReference type="InterPro" id="IPR050855">
    <property type="entry name" value="NDM-1-like"/>
</dbReference>
<gene>
    <name evidence="2" type="ORF">NDI89_19690</name>
</gene>
<name>A0A9Q4L0M8_9EURY</name>
<dbReference type="Proteomes" id="UP001154061">
    <property type="component" value="Unassembled WGS sequence"/>
</dbReference>
<organism evidence="2 3">
    <name type="scientific">Natrinema salsiterrestre</name>
    <dbReference type="NCBI Taxonomy" id="2950540"/>
    <lineage>
        <taxon>Archaea</taxon>
        <taxon>Methanobacteriati</taxon>
        <taxon>Methanobacteriota</taxon>
        <taxon>Stenosarchaea group</taxon>
        <taxon>Halobacteria</taxon>
        <taxon>Halobacteriales</taxon>
        <taxon>Natrialbaceae</taxon>
        <taxon>Natrinema</taxon>
    </lineage>
</organism>
<dbReference type="SUPFAM" id="SSF56281">
    <property type="entry name" value="Metallo-hydrolase/oxidoreductase"/>
    <property type="match status" value="1"/>
</dbReference>
<dbReference type="SMART" id="SM00849">
    <property type="entry name" value="Lactamase_B"/>
    <property type="match status" value="1"/>
</dbReference>
<sequence>MSEPNRIAETDLDATVHRLEFTVDWPPGHAAAYVISGDEPILIDAGTPGERGSEELRAELSEHGYGPSDIEHVLLTHGHTDHVGQTPTLLEAGSPTVYAPRQLRDRYEREMETVAERTRANLLEAGLEPEYLDSASERLLSAHRTVRASLPEDAVDVWIDDASFTVGTREIEPIYSPGHHLSHFCFGTTLDGDRVVFSGDMAMEPFRAPSLLVNFDDGVEDSVRRFRATLDRLKTYRFERVFPGHGPVHDRYEACLDRSIADLESKLERCLERIESDRTTAFQIATERAGTEHGIGRIFAETVGLVGYLEDRGDVRSVLEDGVRFYEST</sequence>
<dbReference type="RefSeq" id="WP_277524145.1">
    <property type="nucleotide sequence ID" value="NZ_JAMQOT010000009.1"/>
</dbReference>
<dbReference type="PANTHER" id="PTHR42951">
    <property type="entry name" value="METALLO-BETA-LACTAMASE DOMAIN-CONTAINING"/>
    <property type="match status" value="1"/>
</dbReference>
<reference evidence="2" key="1">
    <citation type="submission" date="2022-06" db="EMBL/GenBank/DDBJ databases">
        <title>Natrinema sp. a new haloarchaeum isolate from saline soil.</title>
        <authorList>
            <person name="Strakova D."/>
            <person name="Galisteo C."/>
            <person name="Sanchez-Porro C."/>
            <person name="Ventosa A."/>
        </authorList>
    </citation>
    <scope>NUCLEOTIDE SEQUENCE</scope>
    <source>
        <strain evidence="2">S1CR25-10</strain>
    </source>
</reference>
<dbReference type="AlphaFoldDB" id="A0A9Q4L0M8"/>
<comment type="caution">
    <text evidence="2">The sequence shown here is derived from an EMBL/GenBank/DDBJ whole genome shotgun (WGS) entry which is preliminary data.</text>
</comment>
<evidence type="ECO:0000259" key="1">
    <source>
        <dbReference type="SMART" id="SM00849"/>
    </source>
</evidence>
<accession>A0A9Q4L0M8</accession>
<feature type="domain" description="Metallo-beta-lactamase" evidence="1">
    <location>
        <begin position="29"/>
        <end position="245"/>
    </location>
</feature>
<evidence type="ECO:0000313" key="2">
    <source>
        <dbReference type="EMBL" id="MDF9747805.1"/>
    </source>
</evidence>
<proteinExistence type="predicted"/>
<dbReference type="EMBL" id="JAMQOT010000009">
    <property type="protein sequence ID" value="MDF9747805.1"/>
    <property type="molecule type" value="Genomic_DNA"/>
</dbReference>
<dbReference type="InterPro" id="IPR001279">
    <property type="entry name" value="Metallo-B-lactamas"/>
</dbReference>
<dbReference type="PANTHER" id="PTHR42951:SF22">
    <property type="entry name" value="METALLO BETA-LACTAMASE SUPERFAMILY LIPOPROTEIN"/>
    <property type="match status" value="1"/>
</dbReference>